<dbReference type="Gene3D" id="1.10.260.40">
    <property type="entry name" value="lambda repressor-like DNA-binding domains"/>
    <property type="match status" value="1"/>
</dbReference>
<dbReference type="GO" id="GO:0003677">
    <property type="term" value="F:DNA binding"/>
    <property type="evidence" value="ECO:0007669"/>
    <property type="project" value="UniProtKB-KW"/>
</dbReference>
<dbReference type="GO" id="GO:0003700">
    <property type="term" value="F:DNA-binding transcription factor activity"/>
    <property type="evidence" value="ECO:0007669"/>
    <property type="project" value="TreeGrafter"/>
</dbReference>
<dbReference type="InterPro" id="IPR050807">
    <property type="entry name" value="TransReg_Diox_bact_type"/>
</dbReference>
<dbReference type="InterPro" id="IPR001387">
    <property type="entry name" value="Cro/C1-type_HTH"/>
</dbReference>
<dbReference type="SMART" id="SM00530">
    <property type="entry name" value="HTH_XRE"/>
    <property type="match status" value="1"/>
</dbReference>
<dbReference type="InterPro" id="IPR010982">
    <property type="entry name" value="Lambda_DNA-bd_dom_sf"/>
</dbReference>
<dbReference type="PANTHER" id="PTHR46797">
    <property type="entry name" value="HTH-TYPE TRANSCRIPTIONAL REGULATOR"/>
    <property type="match status" value="1"/>
</dbReference>
<gene>
    <name evidence="4" type="ORF">F2Y51_13580</name>
    <name evidence="3" type="ORF">F2Y58_14515</name>
</gene>
<dbReference type="CDD" id="cd00093">
    <property type="entry name" value="HTH_XRE"/>
    <property type="match status" value="1"/>
</dbReference>
<dbReference type="Pfam" id="PF01381">
    <property type="entry name" value="HTH_3"/>
    <property type="match status" value="1"/>
</dbReference>
<dbReference type="PANTHER" id="PTHR46797:SF1">
    <property type="entry name" value="METHYLPHOSPHONATE SYNTHASE"/>
    <property type="match status" value="1"/>
</dbReference>
<dbReference type="RefSeq" id="WP_130054151.1">
    <property type="nucleotide sequence ID" value="NZ_RCXK01000012.1"/>
</dbReference>
<dbReference type="SUPFAM" id="SSF47413">
    <property type="entry name" value="lambda repressor-like DNA-binding domains"/>
    <property type="match status" value="1"/>
</dbReference>
<accession>A0A4V1YWL7</accession>
<evidence type="ECO:0000313" key="3">
    <source>
        <dbReference type="EMBL" id="KAA5396722.1"/>
    </source>
</evidence>
<dbReference type="GO" id="GO:0005829">
    <property type="term" value="C:cytosol"/>
    <property type="evidence" value="ECO:0007669"/>
    <property type="project" value="TreeGrafter"/>
</dbReference>
<dbReference type="EMBL" id="VVZA01000011">
    <property type="protein sequence ID" value="KAA5404083.1"/>
    <property type="molecule type" value="Genomic_DNA"/>
</dbReference>
<evidence type="ECO:0000256" key="1">
    <source>
        <dbReference type="ARBA" id="ARBA00023125"/>
    </source>
</evidence>
<dbReference type="Proteomes" id="UP000441162">
    <property type="component" value="Unassembled WGS sequence"/>
</dbReference>
<organism evidence="3 6">
    <name type="scientific">Phocaeicola dorei</name>
    <dbReference type="NCBI Taxonomy" id="357276"/>
    <lineage>
        <taxon>Bacteria</taxon>
        <taxon>Pseudomonadati</taxon>
        <taxon>Bacteroidota</taxon>
        <taxon>Bacteroidia</taxon>
        <taxon>Bacteroidales</taxon>
        <taxon>Bacteroidaceae</taxon>
        <taxon>Phocaeicola</taxon>
    </lineage>
</organism>
<name>A0A4V1YWL7_9BACT</name>
<dbReference type="AlphaFoldDB" id="A0A4V1YWL7"/>
<dbReference type="Proteomes" id="UP000481616">
    <property type="component" value="Unassembled WGS sequence"/>
</dbReference>
<evidence type="ECO:0000313" key="5">
    <source>
        <dbReference type="Proteomes" id="UP000441162"/>
    </source>
</evidence>
<reference evidence="5 6" key="1">
    <citation type="journal article" date="2019" name="Nat. Med.">
        <title>A library of human gut bacterial isolates paired with longitudinal multiomics data enables mechanistic microbiome research.</title>
        <authorList>
            <person name="Poyet M."/>
            <person name="Groussin M."/>
            <person name="Gibbons S.M."/>
            <person name="Avila-Pacheco J."/>
            <person name="Jiang X."/>
            <person name="Kearney S.M."/>
            <person name="Perrotta A.R."/>
            <person name="Berdy B."/>
            <person name="Zhao S."/>
            <person name="Lieberman T.D."/>
            <person name="Swanson P.K."/>
            <person name="Smith M."/>
            <person name="Roesemann S."/>
            <person name="Alexander J.E."/>
            <person name="Rich S.A."/>
            <person name="Livny J."/>
            <person name="Vlamakis H."/>
            <person name="Clish C."/>
            <person name="Bullock K."/>
            <person name="Deik A."/>
            <person name="Scott J."/>
            <person name="Pierce K.A."/>
            <person name="Xavier R.J."/>
            <person name="Alm E.J."/>
        </authorList>
    </citation>
    <scope>NUCLEOTIDE SEQUENCE [LARGE SCALE GENOMIC DNA]</scope>
    <source>
        <strain evidence="3 6">BIOML-A1</strain>
        <strain evidence="4 5">BIOML-A4</strain>
    </source>
</reference>
<evidence type="ECO:0000259" key="2">
    <source>
        <dbReference type="PROSITE" id="PS50943"/>
    </source>
</evidence>
<dbReference type="PROSITE" id="PS50943">
    <property type="entry name" value="HTH_CROC1"/>
    <property type="match status" value="1"/>
</dbReference>
<dbReference type="EMBL" id="VVYY01000012">
    <property type="protein sequence ID" value="KAA5396722.1"/>
    <property type="molecule type" value="Genomic_DNA"/>
</dbReference>
<proteinExistence type="predicted"/>
<feature type="domain" description="HTH cro/C1-type" evidence="2">
    <location>
        <begin position="106"/>
        <end position="160"/>
    </location>
</feature>
<evidence type="ECO:0000313" key="4">
    <source>
        <dbReference type="EMBL" id="KAA5404083.1"/>
    </source>
</evidence>
<evidence type="ECO:0000313" key="6">
    <source>
        <dbReference type="Proteomes" id="UP000481616"/>
    </source>
</evidence>
<comment type="caution">
    <text evidence="3">The sequence shown here is derived from an EMBL/GenBank/DDBJ whole genome shotgun (WGS) entry which is preliminary data.</text>
</comment>
<keyword evidence="1" id="KW-0238">DNA-binding</keyword>
<sequence>MNKELKRFMNAEFKSKARIVDSKMVEVTAPDGEVFQVLCQVGAYLSEETRKFELHLIEAIFDKNFSEDKEQMTNNIWRESFARGVAFLGISSGDRQGERVRIGGRIRQIREERNMEARDLAKLAGIDAANLSRIENGKYSVGIDILSKIAAVLGKKIDLVDL</sequence>
<protein>
    <submittedName>
        <fullName evidence="3">Helix-turn-helix transcriptional regulator</fullName>
    </submittedName>
</protein>